<dbReference type="PANTHER" id="PTHR47791:SF3">
    <property type="entry name" value="MEIOTICALLY UP-REGULATED GENE 191 PROTEIN"/>
    <property type="match status" value="1"/>
</dbReference>
<dbReference type="Pfam" id="PF03663">
    <property type="entry name" value="Glyco_hydro_76"/>
    <property type="match status" value="1"/>
</dbReference>
<evidence type="ECO:0000313" key="2">
    <source>
        <dbReference type="EMBL" id="GAA4441201.1"/>
    </source>
</evidence>
<dbReference type="InterPro" id="IPR053169">
    <property type="entry name" value="MUG_Protein"/>
</dbReference>
<dbReference type="InterPro" id="IPR014512">
    <property type="entry name" value="O_gly_hydro"/>
</dbReference>
<dbReference type="Proteomes" id="UP001500552">
    <property type="component" value="Unassembled WGS sequence"/>
</dbReference>
<keyword evidence="1" id="KW-0732">Signal</keyword>
<dbReference type="GO" id="GO:0016787">
    <property type="term" value="F:hydrolase activity"/>
    <property type="evidence" value="ECO:0007669"/>
    <property type="project" value="UniProtKB-KW"/>
</dbReference>
<gene>
    <name evidence="2" type="ORF">GCM10023188_39450</name>
</gene>
<dbReference type="PANTHER" id="PTHR47791">
    <property type="entry name" value="MEIOTICALLY UP-REGULATED GENE 191 PROTEIN"/>
    <property type="match status" value="1"/>
</dbReference>
<keyword evidence="3" id="KW-1185">Reference proteome</keyword>
<dbReference type="PIRSF" id="PIRSF021505">
    <property type="entry name" value="O_gly_hdrol"/>
    <property type="match status" value="1"/>
</dbReference>
<dbReference type="Gene3D" id="1.50.10.20">
    <property type="match status" value="1"/>
</dbReference>
<name>A0ABP8M1P3_9BACT</name>
<protein>
    <submittedName>
        <fullName evidence="2">Glycoside hydrolase family 76 protein</fullName>
    </submittedName>
</protein>
<keyword evidence="2" id="KW-0378">Hydrolase</keyword>
<reference evidence="3" key="1">
    <citation type="journal article" date="2019" name="Int. J. Syst. Evol. Microbiol.">
        <title>The Global Catalogue of Microorganisms (GCM) 10K type strain sequencing project: providing services to taxonomists for standard genome sequencing and annotation.</title>
        <authorList>
            <consortium name="The Broad Institute Genomics Platform"/>
            <consortium name="The Broad Institute Genome Sequencing Center for Infectious Disease"/>
            <person name="Wu L."/>
            <person name="Ma J."/>
        </authorList>
    </citation>
    <scope>NUCLEOTIDE SEQUENCE [LARGE SCALE GENOMIC DNA]</scope>
    <source>
        <strain evidence="3">JCM 17926</strain>
    </source>
</reference>
<sequence length="388" mass="43534">MNKITKCLYTLLFFAAPLVIASCESSSPTQASKDTPPAQEETPAWATAADMSQEALLTHFWSPNAGYFLKANNGDSTFNYWWQAHALDAFCDAYRRTNDAKYLALMSDLLDGVKRQNGGTFSNNYYDDMEWMALACLRTYDLTKDEKYKTTAETLWEDIKTGWSDYLGGGISWKKDQRDYKNTPANAPASILASRLYQLNQNEEDLAWAKKIYDWQKQNLVDPATGLVWDGMNRQGNNQIDKDWLFTYCQGVYIGAGLALYQITNEQAYLDDAVQTADYVLNDRHFTTAEGVLKEHGGGDGGLFKGILVRYLTELALEEGVSEARRNAYIAFLQKNGEQLWEKGTSKPAILFSSDWSTLPKSPIESSTQLSGVMLTEALARLDSLGLL</sequence>
<feature type="chain" id="PRO_5046691993" evidence="1">
    <location>
        <begin position="22"/>
        <end position="388"/>
    </location>
</feature>
<dbReference type="InterPro" id="IPR005198">
    <property type="entry name" value="Glyco_hydro_76"/>
</dbReference>
<evidence type="ECO:0000313" key="3">
    <source>
        <dbReference type="Proteomes" id="UP001500552"/>
    </source>
</evidence>
<dbReference type="PROSITE" id="PS51257">
    <property type="entry name" value="PROKAR_LIPOPROTEIN"/>
    <property type="match status" value="1"/>
</dbReference>
<organism evidence="2 3">
    <name type="scientific">Pontibacter saemangeumensis</name>
    <dbReference type="NCBI Taxonomy" id="1084525"/>
    <lineage>
        <taxon>Bacteria</taxon>
        <taxon>Pseudomonadati</taxon>
        <taxon>Bacteroidota</taxon>
        <taxon>Cytophagia</taxon>
        <taxon>Cytophagales</taxon>
        <taxon>Hymenobacteraceae</taxon>
        <taxon>Pontibacter</taxon>
    </lineage>
</organism>
<evidence type="ECO:0000256" key="1">
    <source>
        <dbReference type="SAM" id="SignalP"/>
    </source>
</evidence>
<comment type="caution">
    <text evidence="2">The sequence shown here is derived from an EMBL/GenBank/DDBJ whole genome shotgun (WGS) entry which is preliminary data.</text>
</comment>
<dbReference type="EMBL" id="BAABHC010000029">
    <property type="protein sequence ID" value="GAA4441201.1"/>
    <property type="molecule type" value="Genomic_DNA"/>
</dbReference>
<dbReference type="RefSeq" id="WP_345161563.1">
    <property type="nucleotide sequence ID" value="NZ_BAABHC010000029.1"/>
</dbReference>
<dbReference type="InterPro" id="IPR008928">
    <property type="entry name" value="6-hairpin_glycosidase_sf"/>
</dbReference>
<proteinExistence type="predicted"/>
<accession>A0ABP8M1P3</accession>
<feature type="signal peptide" evidence="1">
    <location>
        <begin position="1"/>
        <end position="21"/>
    </location>
</feature>
<dbReference type="SUPFAM" id="SSF48208">
    <property type="entry name" value="Six-hairpin glycosidases"/>
    <property type="match status" value="1"/>
</dbReference>